<dbReference type="CDD" id="cd07952">
    <property type="entry name" value="ED_3B_like"/>
    <property type="match status" value="1"/>
</dbReference>
<dbReference type="OrthoDB" id="55814at2157"/>
<protein>
    <submittedName>
        <fullName evidence="2">Predicted dioxygenase</fullName>
    </submittedName>
</protein>
<dbReference type="Gene3D" id="3.40.830.10">
    <property type="entry name" value="LigB-like"/>
    <property type="match status" value="1"/>
</dbReference>
<proteinExistence type="predicted"/>
<feature type="domain" description="Extradiol ring-cleavage dioxygenase class III enzyme subunit B" evidence="1">
    <location>
        <begin position="72"/>
        <end position="258"/>
    </location>
</feature>
<gene>
    <name evidence="2" type="ordered locus">PYCH_08410</name>
</gene>
<accession>F8AJ85</accession>
<evidence type="ECO:0000259" key="1">
    <source>
        <dbReference type="Pfam" id="PF02900"/>
    </source>
</evidence>
<dbReference type="KEGG" id="pya:PYCH_08410"/>
<dbReference type="EMBL" id="CP002779">
    <property type="protein sequence ID" value="AEH24526.1"/>
    <property type="molecule type" value="Genomic_DNA"/>
</dbReference>
<dbReference type="GeneID" id="10837416"/>
<dbReference type="GO" id="GO:0008198">
    <property type="term" value="F:ferrous iron binding"/>
    <property type="evidence" value="ECO:0007669"/>
    <property type="project" value="InterPro"/>
</dbReference>
<reference evidence="2 3" key="1">
    <citation type="journal article" date="2011" name="J. Bacteriol.">
        <title>Complete genome sequence of the obligate piezophilic hyperthermophilic archaeon Pyrococcus yayanosii CH1.</title>
        <authorList>
            <person name="Jun X."/>
            <person name="Lupeng L."/>
            <person name="Minjuan X."/>
            <person name="Oger P."/>
            <person name="Fengping W."/>
            <person name="Jebbar M."/>
            <person name="Xiang X."/>
        </authorList>
    </citation>
    <scope>NUCLEOTIDE SEQUENCE [LARGE SCALE GENOMIC DNA]</scope>
    <source>
        <strain evidence="3">CH1 / JCM 16557</strain>
    </source>
</reference>
<dbReference type="Proteomes" id="UP000008386">
    <property type="component" value="Chromosome"/>
</dbReference>
<keyword evidence="3" id="KW-1185">Reference proteome</keyword>
<dbReference type="InterPro" id="IPR004183">
    <property type="entry name" value="Xdiol_dOase_suB"/>
</dbReference>
<dbReference type="eggNOG" id="arCOG01729">
    <property type="taxonomic scope" value="Archaea"/>
</dbReference>
<evidence type="ECO:0000313" key="3">
    <source>
        <dbReference type="Proteomes" id="UP000008386"/>
    </source>
</evidence>
<evidence type="ECO:0000313" key="2">
    <source>
        <dbReference type="EMBL" id="AEH24526.1"/>
    </source>
</evidence>
<dbReference type="HOGENOM" id="CLU_089900_0_0_2"/>
<keyword evidence="2" id="KW-0560">Oxidoreductase</keyword>
<dbReference type="AlphaFoldDB" id="F8AJ85"/>
<dbReference type="GO" id="GO:0016702">
    <property type="term" value="F:oxidoreductase activity, acting on single donors with incorporation of molecular oxygen, incorporation of two atoms of oxygen"/>
    <property type="evidence" value="ECO:0007669"/>
    <property type="project" value="UniProtKB-ARBA"/>
</dbReference>
<dbReference type="RefSeq" id="WP_013905583.1">
    <property type="nucleotide sequence ID" value="NC_015680.1"/>
</dbReference>
<dbReference type="SUPFAM" id="SSF53213">
    <property type="entry name" value="LigB-like"/>
    <property type="match status" value="1"/>
</dbReference>
<keyword evidence="2" id="KW-0223">Dioxygenase</keyword>
<sequence>MLAGIAMMPHGNDVLAPKDDETRYLAEVLRSIGEVFRTFDAYVLATPHNVRMSDHLGVIFAKHLVSWLGFAGVELPGEYETDRELARLIYEEARKAGLPVVDINFASLSGEYSRFPLSWGELIPLHFLEKRPLVVVTPARKVSRDTLVRFGEVIAEVVESYPKKVGLIISADHGHAHDPNGPYGYAPESKEYDALIMQLIRENRLGELLNLDEGFIERAKPDSYWQLLIMLGALRNVPMTLRATAYACPTYFGMGAALYLRE</sequence>
<organism evidence="2 3">
    <name type="scientific">Pyrococcus yayanosii (strain CH1 / JCM 16557)</name>
    <dbReference type="NCBI Taxonomy" id="529709"/>
    <lineage>
        <taxon>Archaea</taxon>
        <taxon>Methanobacteriati</taxon>
        <taxon>Methanobacteriota</taxon>
        <taxon>Thermococci</taxon>
        <taxon>Thermococcales</taxon>
        <taxon>Thermococcaceae</taxon>
        <taxon>Pyrococcus</taxon>
    </lineage>
</organism>
<dbReference type="Pfam" id="PF02900">
    <property type="entry name" value="LigB"/>
    <property type="match status" value="1"/>
</dbReference>
<name>F8AJ85_PYRYC</name>